<name>A0A368SUM9_SETIT</name>
<sequence>MTSVSISFDRSRGGAHTKLSGDEAALAALRRNVHVLPQPGGADVASHRQPPLPEPERADVHLHGDHHGEPEREVVLGPAERLVHGLGRVAVVRRPAQHHAEVRCVLAAVRRLPDVASGERRPVVEQPRRPAPVPQRRHLVRVHRREEEVVVRARRPGLAAHGEPVDGEARDARPQHDEGDQDGGAQQHGGRENRAERARHARGARGPILLLLRLAAAARVPVALGEVRVLGGRDAVYLVLLDPDDVHVVRGRGRRGGGGGGFERRAERGGDRGGGRLGRRRDRRRRASHQGCVARAGDLEGKQGERPCAPTGGHGFNDSPIVG</sequence>
<evidence type="ECO:0000256" key="1">
    <source>
        <dbReference type="SAM" id="MobiDB-lite"/>
    </source>
</evidence>
<feature type="region of interest" description="Disordered" evidence="1">
    <location>
        <begin position="153"/>
        <end position="200"/>
    </location>
</feature>
<feature type="compositionally biased region" description="Basic residues" evidence="1">
    <location>
        <begin position="277"/>
        <end position="288"/>
    </location>
</feature>
<feature type="region of interest" description="Disordered" evidence="1">
    <location>
        <begin position="37"/>
        <end position="58"/>
    </location>
</feature>
<accession>A0A368SUM9</accession>
<organism evidence="2">
    <name type="scientific">Setaria italica</name>
    <name type="common">Foxtail millet</name>
    <name type="synonym">Panicum italicum</name>
    <dbReference type="NCBI Taxonomy" id="4555"/>
    <lineage>
        <taxon>Eukaryota</taxon>
        <taxon>Viridiplantae</taxon>
        <taxon>Streptophyta</taxon>
        <taxon>Embryophyta</taxon>
        <taxon>Tracheophyta</taxon>
        <taxon>Spermatophyta</taxon>
        <taxon>Magnoliopsida</taxon>
        <taxon>Liliopsida</taxon>
        <taxon>Poales</taxon>
        <taxon>Poaceae</taxon>
        <taxon>PACMAD clade</taxon>
        <taxon>Panicoideae</taxon>
        <taxon>Panicodae</taxon>
        <taxon>Paniceae</taxon>
        <taxon>Cenchrinae</taxon>
        <taxon>Setaria</taxon>
    </lineage>
</organism>
<proteinExistence type="predicted"/>
<reference evidence="2" key="2">
    <citation type="submission" date="2015-07" db="EMBL/GenBank/DDBJ databases">
        <authorList>
            <person name="Noorani M."/>
        </authorList>
    </citation>
    <scope>NUCLEOTIDE SEQUENCE</scope>
    <source>
        <strain evidence="2">Yugu1</strain>
    </source>
</reference>
<feature type="compositionally biased region" description="Basic and acidic residues" evidence="1">
    <location>
        <begin position="163"/>
        <end position="178"/>
    </location>
</feature>
<reference evidence="2" key="1">
    <citation type="journal article" date="2012" name="Nat. Biotechnol.">
        <title>Reference genome sequence of the model plant Setaria.</title>
        <authorList>
            <person name="Bennetzen J.L."/>
            <person name="Schmutz J."/>
            <person name="Wang H."/>
            <person name="Percifield R."/>
            <person name="Hawkins J."/>
            <person name="Pontaroli A.C."/>
            <person name="Estep M."/>
            <person name="Feng L."/>
            <person name="Vaughn J.N."/>
            <person name="Grimwood J."/>
            <person name="Jenkins J."/>
            <person name="Barry K."/>
            <person name="Lindquist E."/>
            <person name="Hellsten U."/>
            <person name="Deshpande S."/>
            <person name="Wang X."/>
            <person name="Wu X."/>
            <person name="Mitros T."/>
            <person name="Triplett J."/>
            <person name="Yang X."/>
            <person name="Ye C.Y."/>
            <person name="Mauro-Herrera M."/>
            <person name="Wang L."/>
            <person name="Li P."/>
            <person name="Sharma M."/>
            <person name="Sharma R."/>
            <person name="Ronald P.C."/>
            <person name="Panaud O."/>
            <person name="Kellogg E.A."/>
            <person name="Brutnell T.P."/>
            <person name="Doust A.N."/>
            <person name="Tuskan G.A."/>
            <person name="Rokhsar D."/>
            <person name="Devos K.M."/>
        </authorList>
    </citation>
    <scope>NUCLEOTIDE SEQUENCE [LARGE SCALE GENOMIC DNA]</scope>
    <source>
        <strain evidence="2">Yugu1</strain>
    </source>
</reference>
<dbReference type="AlphaFoldDB" id="A0A368SUM9"/>
<feature type="compositionally biased region" description="Basic and acidic residues" evidence="1">
    <location>
        <begin position="262"/>
        <end position="274"/>
    </location>
</feature>
<evidence type="ECO:0000313" key="2">
    <source>
        <dbReference type="EMBL" id="RCV46148.1"/>
    </source>
</evidence>
<protein>
    <submittedName>
        <fullName evidence="2">Uncharacterized protein</fullName>
    </submittedName>
</protein>
<gene>
    <name evidence="2" type="ORF">SETIT_9G509500v2</name>
</gene>
<feature type="region of interest" description="Disordered" evidence="1">
    <location>
        <begin position="251"/>
        <end position="323"/>
    </location>
</feature>
<dbReference type="EMBL" id="CM003536">
    <property type="protein sequence ID" value="RCV46148.1"/>
    <property type="molecule type" value="Genomic_DNA"/>
</dbReference>
<feature type="compositionally biased region" description="Basic and acidic residues" evidence="1">
    <location>
        <begin position="189"/>
        <end position="198"/>
    </location>
</feature>